<accession>Q7F7M5</accession>
<proteinExistence type="predicted"/>
<dbReference type="Proteomes" id="UP000000763">
    <property type="component" value="Chromosome 1"/>
</dbReference>
<dbReference type="AlphaFoldDB" id="Q7F7M5"/>
<reference evidence="2" key="2">
    <citation type="journal article" date="2008" name="Nucleic Acids Res.">
        <title>The rice annotation project database (RAP-DB): 2008 update.</title>
        <authorList>
            <consortium name="The rice annotation project (RAP)"/>
        </authorList>
    </citation>
    <scope>GENOME REANNOTATION</scope>
    <source>
        <strain evidence="2">cv. Nipponbare</strain>
    </source>
</reference>
<organism evidence="1 2">
    <name type="scientific">Oryza sativa subsp. japonica</name>
    <name type="common">Rice</name>
    <dbReference type="NCBI Taxonomy" id="39947"/>
    <lineage>
        <taxon>Eukaryota</taxon>
        <taxon>Viridiplantae</taxon>
        <taxon>Streptophyta</taxon>
        <taxon>Embryophyta</taxon>
        <taxon>Tracheophyta</taxon>
        <taxon>Spermatophyta</taxon>
        <taxon>Magnoliopsida</taxon>
        <taxon>Liliopsida</taxon>
        <taxon>Poales</taxon>
        <taxon>Poaceae</taxon>
        <taxon>BOP clade</taxon>
        <taxon>Oryzoideae</taxon>
        <taxon>Oryzeae</taxon>
        <taxon>Oryzinae</taxon>
        <taxon>Oryza</taxon>
        <taxon>Oryza sativa</taxon>
    </lineage>
</organism>
<reference evidence="2" key="1">
    <citation type="journal article" date="2005" name="Nature">
        <title>The map-based sequence of the rice genome.</title>
        <authorList>
            <consortium name="International rice genome sequencing project (IRGSP)"/>
            <person name="Matsumoto T."/>
            <person name="Wu J."/>
            <person name="Kanamori H."/>
            <person name="Katayose Y."/>
            <person name="Fujisawa M."/>
            <person name="Namiki N."/>
            <person name="Mizuno H."/>
            <person name="Yamamoto K."/>
            <person name="Antonio B.A."/>
            <person name="Baba T."/>
            <person name="Sakata K."/>
            <person name="Nagamura Y."/>
            <person name="Aoki H."/>
            <person name="Arikawa K."/>
            <person name="Arita K."/>
            <person name="Bito T."/>
            <person name="Chiden Y."/>
            <person name="Fujitsuka N."/>
            <person name="Fukunaka R."/>
            <person name="Hamada M."/>
            <person name="Harada C."/>
            <person name="Hayashi A."/>
            <person name="Hijishita S."/>
            <person name="Honda M."/>
            <person name="Hosokawa S."/>
            <person name="Ichikawa Y."/>
            <person name="Idonuma A."/>
            <person name="Iijima M."/>
            <person name="Ikeda M."/>
            <person name="Ikeno M."/>
            <person name="Ito K."/>
            <person name="Ito S."/>
            <person name="Ito T."/>
            <person name="Ito Y."/>
            <person name="Ito Y."/>
            <person name="Iwabuchi A."/>
            <person name="Kamiya K."/>
            <person name="Karasawa W."/>
            <person name="Kurita K."/>
            <person name="Katagiri S."/>
            <person name="Kikuta A."/>
            <person name="Kobayashi H."/>
            <person name="Kobayashi N."/>
            <person name="Machita K."/>
            <person name="Maehara T."/>
            <person name="Masukawa M."/>
            <person name="Mizubayashi T."/>
            <person name="Mukai Y."/>
            <person name="Nagasaki H."/>
            <person name="Nagata Y."/>
            <person name="Naito S."/>
            <person name="Nakashima M."/>
            <person name="Nakama Y."/>
            <person name="Nakamichi Y."/>
            <person name="Nakamura M."/>
            <person name="Meguro A."/>
            <person name="Negishi M."/>
            <person name="Ohta I."/>
            <person name="Ohta T."/>
            <person name="Okamoto M."/>
            <person name="Ono N."/>
            <person name="Saji S."/>
            <person name="Sakaguchi M."/>
            <person name="Sakai K."/>
            <person name="Shibata M."/>
            <person name="Shimokawa T."/>
            <person name="Song J."/>
            <person name="Takazaki Y."/>
            <person name="Terasawa K."/>
            <person name="Tsugane M."/>
            <person name="Tsuji K."/>
            <person name="Ueda S."/>
            <person name="Waki K."/>
            <person name="Yamagata H."/>
            <person name="Yamamoto M."/>
            <person name="Yamamoto S."/>
            <person name="Yamane H."/>
            <person name="Yoshiki S."/>
            <person name="Yoshihara R."/>
            <person name="Yukawa K."/>
            <person name="Zhong H."/>
            <person name="Yano M."/>
            <person name="Yuan Q."/>
            <person name="Ouyang S."/>
            <person name="Liu J."/>
            <person name="Jones K.M."/>
            <person name="Gansberger K."/>
            <person name="Moffat K."/>
            <person name="Hill J."/>
            <person name="Bera J."/>
            <person name="Fadrosh D."/>
            <person name="Jin S."/>
            <person name="Johri S."/>
            <person name="Kim M."/>
            <person name="Overton L."/>
            <person name="Reardon M."/>
            <person name="Tsitrin T."/>
            <person name="Vuong H."/>
            <person name="Weaver B."/>
            <person name="Ciecko A."/>
            <person name="Tallon L."/>
            <person name="Jackson J."/>
            <person name="Pai G."/>
            <person name="Aken S.V."/>
            <person name="Utterback T."/>
            <person name="Reidmuller S."/>
            <person name="Feldblyum T."/>
            <person name="Hsiao J."/>
            <person name="Zismann V."/>
            <person name="Iobst S."/>
            <person name="de Vazeille A.R."/>
            <person name="Buell C.R."/>
            <person name="Ying K."/>
            <person name="Li Y."/>
            <person name="Lu T."/>
            <person name="Huang Y."/>
            <person name="Zhao Q."/>
            <person name="Feng Q."/>
            <person name="Zhang L."/>
            <person name="Zhu J."/>
            <person name="Weng Q."/>
            <person name="Mu J."/>
            <person name="Lu Y."/>
            <person name="Fan D."/>
            <person name="Liu Y."/>
            <person name="Guan J."/>
            <person name="Zhang Y."/>
            <person name="Yu S."/>
            <person name="Liu X."/>
            <person name="Zhang Y."/>
            <person name="Hong G."/>
            <person name="Han B."/>
            <person name="Choisne N."/>
            <person name="Demange N."/>
            <person name="Orjeda G."/>
            <person name="Samain S."/>
            <person name="Cattolico L."/>
            <person name="Pelletier E."/>
            <person name="Couloux A."/>
            <person name="Segurens B."/>
            <person name="Wincker P."/>
            <person name="D'Hont A."/>
            <person name="Scarpelli C."/>
            <person name="Weissenbach J."/>
            <person name="Salanoubat M."/>
            <person name="Quetier F."/>
            <person name="Yu Y."/>
            <person name="Kim H.R."/>
            <person name="Rambo T."/>
            <person name="Currie J."/>
            <person name="Collura K."/>
            <person name="Luo M."/>
            <person name="Yang T."/>
            <person name="Ammiraju J.S.S."/>
            <person name="Engler F."/>
            <person name="Soderlund C."/>
            <person name="Wing R.A."/>
            <person name="Palmer L.E."/>
            <person name="de la Bastide M."/>
            <person name="Spiegel L."/>
            <person name="Nascimento L."/>
            <person name="Zutavern T."/>
            <person name="O'Shaughnessy A."/>
            <person name="Dike S."/>
            <person name="Dedhia N."/>
            <person name="Preston R."/>
            <person name="Balija V."/>
            <person name="McCombie W.R."/>
            <person name="Chow T."/>
            <person name="Chen H."/>
            <person name="Chung M."/>
            <person name="Chen C."/>
            <person name="Shaw J."/>
            <person name="Wu H."/>
            <person name="Hsiao K."/>
            <person name="Chao Y."/>
            <person name="Chu M."/>
            <person name="Cheng C."/>
            <person name="Hour A."/>
            <person name="Lee P."/>
            <person name="Lin S."/>
            <person name="Lin Y."/>
            <person name="Liou J."/>
            <person name="Liu S."/>
            <person name="Hsing Y."/>
            <person name="Raghuvanshi S."/>
            <person name="Mohanty A."/>
            <person name="Bharti A.K."/>
            <person name="Gaur A."/>
            <person name="Gupta V."/>
            <person name="Kumar D."/>
            <person name="Ravi V."/>
            <person name="Vij S."/>
            <person name="Kapur A."/>
            <person name="Khurana P."/>
            <person name="Khurana P."/>
            <person name="Khurana J.P."/>
            <person name="Tyagi A.K."/>
            <person name="Gaikwad K."/>
            <person name="Singh A."/>
            <person name="Dalal V."/>
            <person name="Srivastava S."/>
            <person name="Dixit A."/>
            <person name="Pal A.K."/>
            <person name="Ghazi I.A."/>
            <person name="Yadav M."/>
            <person name="Pandit A."/>
            <person name="Bhargava A."/>
            <person name="Sureshbabu K."/>
            <person name="Batra K."/>
            <person name="Sharma T.R."/>
            <person name="Mohapatra T."/>
            <person name="Singh N.K."/>
            <person name="Messing J."/>
            <person name="Nelson A.B."/>
            <person name="Fuks G."/>
            <person name="Kavchok S."/>
            <person name="Keizer G."/>
            <person name="Linton E."/>
            <person name="Llaca V."/>
            <person name="Song R."/>
            <person name="Tanyolac B."/>
            <person name="Young S."/>
            <person name="Ho-Il K."/>
            <person name="Hahn J.H."/>
            <person name="Sangsakoo G."/>
            <person name="Vanavichit A."/>
            <person name="de Mattos Luiz.A.T."/>
            <person name="Zimmer P.D."/>
            <person name="Malone G."/>
            <person name="Dellagostin O."/>
            <person name="de Oliveira A.C."/>
            <person name="Bevan M."/>
            <person name="Bancroft I."/>
            <person name="Minx P."/>
            <person name="Cordum H."/>
            <person name="Wilson R."/>
            <person name="Cheng Z."/>
            <person name="Jin W."/>
            <person name="Jiang J."/>
            <person name="Leong S.A."/>
            <person name="Iwama H."/>
            <person name="Gojobori T."/>
            <person name="Itoh T."/>
            <person name="Niimura Y."/>
            <person name="Fujii Y."/>
            <person name="Habara T."/>
            <person name="Sakai H."/>
            <person name="Sato Y."/>
            <person name="Wilson G."/>
            <person name="Kumar K."/>
            <person name="McCouch S."/>
            <person name="Juretic N."/>
            <person name="Hoen D."/>
            <person name="Wright S."/>
            <person name="Bruskiewich R."/>
            <person name="Bureau T."/>
            <person name="Miyao A."/>
            <person name="Hirochika H."/>
            <person name="Nishikawa T."/>
            <person name="Kadowaki K."/>
            <person name="Sugiura M."/>
            <person name="Burr B."/>
            <person name="Sasaki T."/>
        </authorList>
    </citation>
    <scope>NUCLEOTIDE SEQUENCE [LARGE SCALE GENOMIC DNA]</scope>
    <source>
        <strain evidence="2">cv. Nipponbare</strain>
    </source>
</reference>
<evidence type="ECO:0000313" key="2">
    <source>
        <dbReference type="Proteomes" id="UP000000763"/>
    </source>
</evidence>
<evidence type="ECO:0000313" key="1">
    <source>
        <dbReference type="EMBL" id="BAB16857.1"/>
    </source>
</evidence>
<protein>
    <submittedName>
        <fullName evidence="1">Uncharacterized protein</fullName>
    </submittedName>
</protein>
<gene>
    <name evidence="1" type="ORF">P0001B06.10</name>
</gene>
<sequence>MVDDTCAPPPIATRHLSLLSLSLQQQQRRNGIVGARKGSARTRGSHRCICRRVPVSALHAHLISGVRHQRRRRRPLCVDESYSGGRRTTATRALQLAKRRRHGRCRGVVRSYASATTQTILLPLLAHPFLSIWEDFNFSVILPPFRNV</sequence>
<dbReference type="EMBL" id="AP002537">
    <property type="protein sequence ID" value="BAB16857.1"/>
    <property type="molecule type" value="Genomic_DNA"/>
</dbReference>
<name>Q7F7M5_ORYSJ</name>